<reference evidence="1 2" key="1">
    <citation type="journal article" date="2010" name="Nature">
        <title>Genome sequencing and analysis of the model grass Brachypodium distachyon.</title>
        <authorList>
            <consortium name="International Brachypodium Initiative"/>
        </authorList>
    </citation>
    <scope>NUCLEOTIDE SEQUENCE [LARGE SCALE GENOMIC DNA]</scope>
    <source>
        <strain evidence="1">Bd21</strain>
        <strain evidence="2">cv. Bd21</strain>
    </source>
</reference>
<evidence type="ECO:0000313" key="1">
    <source>
        <dbReference type="EMBL" id="PNT61139.1"/>
    </source>
</evidence>
<protein>
    <submittedName>
        <fullName evidence="1 2">Uncharacterized protein</fullName>
    </submittedName>
</protein>
<dbReference type="EMBL" id="CM000884">
    <property type="protein sequence ID" value="PNT61145.1"/>
    <property type="molecule type" value="Genomic_DNA"/>
</dbReference>
<dbReference type="AlphaFoldDB" id="A0A2K2CGI6"/>
<dbReference type="Gramene" id="PNT61145">
    <property type="protein sequence ID" value="PNT61145"/>
    <property type="gene ID" value="BRADI_5g10835v3"/>
</dbReference>
<reference evidence="1" key="2">
    <citation type="submission" date="2017-06" db="EMBL/GenBank/DDBJ databases">
        <title>WGS assembly of Brachypodium distachyon.</title>
        <authorList>
            <consortium name="The International Brachypodium Initiative"/>
            <person name="Lucas S."/>
            <person name="Harmon-Smith M."/>
            <person name="Lail K."/>
            <person name="Tice H."/>
            <person name="Grimwood J."/>
            <person name="Bruce D."/>
            <person name="Barry K."/>
            <person name="Shu S."/>
            <person name="Lindquist E."/>
            <person name="Wang M."/>
            <person name="Pitluck S."/>
            <person name="Vogel J.P."/>
            <person name="Garvin D.F."/>
            <person name="Mockler T.C."/>
            <person name="Schmutz J."/>
            <person name="Rokhsar D."/>
            <person name="Bevan M.W."/>
        </authorList>
    </citation>
    <scope>NUCLEOTIDE SEQUENCE</scope>
    <source>
        <strain evidence="1">Bd21</strain>
    </source>
</reference>
<dbReference type="EnsemblPlants" id="PNT61145">
    <property type="protein sequence ID" value="PNT61145"/>
    <property type="gene ID" value="BRADI_5g10835v3"/>
</dbReference>
<dbReference type="EMBL" id="CM000884">
    <property type="protein sequence ID" value="PNT61139.1"/>
    <property type="molecule type" value="Genomic_DNA"/>
</dbReference>
<dbReference type="Gramene" id="PNT61139">
    <property type="protein sequence ID" value="PNT61139"/>
    <property type="gene ID" value="BRADI_5g10835v3"/>
</dbReference>
<dbReference type="GeneID" id="112269413"/>
<reference evidence="2" key="3">
    <citation type="submission" date="2018-08" db="UniProtKB">
        <authorList>
            <consortium name="EnsemblPlants"/>
        </authorList>
    </citation>
    <scope>IDENTIFICATION</scope>
    <source>
        <strain evidence="2">cv. Bd21</strain>
    </source>
</reference>
<keyword evidence="3" id="KW-1185">Reference proteome</keyword>
<evidence type="ECO:0000313" key="3">
    <source>
        <dbReference type="Proteomes" id="UP000008810"/>
    </source>
</evidence>
<dbReference type="Gramene" id="PNT61143">
    <property type="protein sequence ID" value="PNT61143"/>
    <property type="gene ID" value="BRADI_5g10835v3"/>
</dbReference>
<organism evidence="1">
    <name type="scientific">Brachypodium distachyon</name>
    <name type="common">Purple false brome</name>
    <name type="synonym">Trachynia distachya</name>
    <dbReference type="NCBI Taxonomy" id="15368"/>
    <lineage>
        <taxon>Eukaryota</taxon>
        <taxon>Viridiplantae</taxon>
        <taxon>Streptophyta</taxon>
        <taxon>Embryophyta</taxon>
        <taxon>Tracheophyta</taxon>
        <taxon>Spermatophyta</taxon>
        <taxon>Magnoliopsida</taxon>
        <taxon>Liliopsida</taxon>
        <taxon>Poales</taxon>
        <taxon>Poaceae</taxon>
        <taxon>BOP clade</taxon>
        <taxon>Pooideae</taxon>
        <taxon>Stipodae</taxon>
        <taxon>Brachypodieae</taxon>
        <taxon>Brachypodium</taxon>
    </lineage>
</organism>
<gene>
    <name evidence="2" type="primary">LOC112269413</name>
    <name evidence="1" type="ORF">BRADI_5g10835v3</name>
</gene>
<dbReference type="ExpressionAtlas" id="A0A2K2CGI6">
    <property type="expression patterns" value="baseline"/>
</dbReference>
<name>A0A2K2CGI6_BRADI</name>
<proteinExistence type="predicted"/>
<accession>A0A2K2CGI6</accession>
<dbReference type="RefSeq" id="XP_024311896.1">
    <property type="nucleotide sequence ID" value="XM_024456128.1"/>
</dbReference>
<dbReference type="EnsemblPlants" id="PNT61139">
    <property type="protein sequence ID" value="PNT61139"/>
    <property type="gene ID" value="BRADI_5g10835v3"/>
</dbReference>
<dbReference type="EnsemblPlants" id="PNT61143">
    <property type="protein sequence ID" value="PNT61143"/>
    <property type="gene ID" value="BRADI_5g10835v3"/>
</dbReference>
<dbReference type="EMBL" id="CM000884">
    <property type="protein sequence ID" value="PNT61143.1"/>
    <property type="molecule type" value="Genomic_DNA"/>
</dbReference>
<dbReference type="Proteomes" id="UP000008810">
    <property type="component" value="Chromosome 5"/>
</dbReference>
<evidence type="ECO:0000313" key="2">
    <source>
        <dbReference type="EnsemblPlants" id="PNT61139"/>
    </source>
</evidence>
<sequence>MDKLKARKYVEMIQRLERHVLISRRELVDNCMTQAKRLKVDEVGETSSQTERVLVGVPVLDGMVMGGRVLPVTQSIDSTPVVYETLTQAVRAEGDSVAGDGIEAMLGQKPSSDSAGEKLIAKFMHDGTGPHAGMFPNVVDLSSPIVLGLCIAGTAGGCCCLNKGSPRFDSPVRFNETPICAASGKRSEAAKEIMDMSKSVSKINSCEPGESPFELGLCQQQPSIRAANKFRSILMAASVTELQRIWFKHLVPADLELIGHALKMMFGGDGCWGNNEMDAATRLFAEMDAEMMAGIDAPTWRHLVSLVFSADMSVMRDVDGTNGYIEMFKGCKYQYDINGCRMIMCLVQLDSAWCLYVFDQVKKMLSAPDPIYTDKSSDRCRMKHHITISRLSIALKNVGKLLGNSWVIDPKAWQIKFNSKMHRQCQNRTLTGSYVIYYAREFDGEGIAHVPTEVELQEINASTVNGIAGMKGNLATNPSFAPYCCGVEVLRIIKHCTMRPK</sequence>